<organism evidence="1 2">
    <name type="scientific">Dorcoceras hygrometricum</name>
    <dbReference type="NCBI Taxonomy" id="472368"/>
    <lineage>
        <taxon>Eukaryota</taxon>
        <taxon>Viridiplantae</taxon>
        <taxon>Streptophyta</taxon>
        <taxon>Embryophyta</taxon>
        <taxon>Tracheophyta</taxon>
        <taxon>Spermatophyta</taxon>
        <taxon>Magnoliopsida</taxon>
        <taxon>eudicotyledons</taxon>
        <taxon>Gunneridae</taxon>
        <taxon>Pentapetalae</taxon>
        <taxon>asterids</taxon>
        <taxon>lamiids</taxon>
        <taxon>Lamiales</taxon>
        <taxon>Gesneriaceae</taxon>
        <taxon>Didymocarpoideae</taxon>
        <taxon>Trichosporeae</taxon>
        <taxon>Loxocarpinae</taxon>
        <taxon>Dorcoceras</taxon>
    </lineage>
</organism>
<dbReference type="Proteomes" id="UP000250235">
    <property type="component" value="Unassembled WGS sequence"/>
</dbReference>
<evidence type="ECO:0000313" key="1">
    <source>
        <dbReference type="EMBL" id="KZV49689.1"/>
    </source>
</evidence>
<sequence length="72" mass="8617">MYYELMNPCVHGMVKWHHRGVTYRDPEMFYAHDLVSHPELFYACDLISHPELFYARDMIFILRADGSTMSLF</sequence>
<protein>
    <submittedName>
        <fullName evidence="1">Uncharacterized protein</fullName>
    </submittedName>
</protein>
<keyword evidence="2" id="KW-1185">Reference proteome</keyword>
<evidence type="ECO:0000313" key="2">
    <source>
        <dbReference type="Proteomes" id="UP000250235"/>
    </source>
</evidence>
<proteinExistence type="predicted"/>
<reference evidence="1 2" key="1">
    <citation type="journal article" date="2015" name="Proc. Natl. Acad. Sci. U.S.A.">
        <title>The resurrection genome of Boea hygrometrica: A blueprint for survival of dehydration.</title>
        <authorList>
            <person name="Xiao L."/>
            <person name="Yang G."/>
            <person name="Zhang L."/>
            <person name="Yang X."/>
            <person name="Zhao S."/>
            <person name="Ji Z."/>
            <person name="Zhou Q."/>
            <person name="Hu M."/>
            <person name="Wang Y."/>
            <person name="Chen M."/>
            <person name="Xu Y."/>
            <person name="Jin H."/>
            <person name="Xiao X."/>
            <person name="Hu G."/>
            <person name="Bao F."/>
            <person name="Hu Y."/>
            <person name="Wan P."/>
            <person name="Li L."/>
            <person name="Deng X."/>
            <person name="Kuang T."/>
            <person name="Xiang C."/>
            <person name="Zhu J.K."/>
            <person name="Oliver M.J."/>
            <person name="He Y."/>
        </authorList>
    </citation>
    <scope>NUCLEOTIDE SEQUENCE [LARGE SCALE GENOMIC DNA]</scope>
    <source>
        <strain evidence="2">cv. XS01</strain>
    </source>
</reference>
<gene>
    <name evidence="1" type="ORF">F511_17052</name>
</gene>
<dbReference type="EMBL" id="KQ992989">
    <property type="protein sequence ID" value="KZV49689.1"/>
    <property type="molecule type" value="Genomic_DNA"/>
</dbReference>
<dbReference type="AlphaFoldDB" id="A0A2Z7CYF1"/>
<name>A0A2Z7CYF1_9LAMI</name>
<accession>A0A2Z7CYF1</accession>